<feature type="binding site" evidence="4">
    <location>
        <position position="277"/>
    </location>
    <ligand>
        <name>S-adenosyl-L-methionine</name>
        <dbReference type="ChEBI" id="CHEBI:59789"/>
    </ligand>
</feature>
<sequence length="456" mass="48988">MSDGQNELVELDIDTVAHGGVSVARLDGRVVFVADTLPGERVLARVVDRRSSFWRADTVEVLSASPDRVEHVWSAASIDRDPERRAGGAEFGHIALGRQRGLKAEVLQDALRRFGGVEHDVEVEPVGDAQGHGLRWRTRLRLHVGADGRPGPYAARSHTVVDVDDLPLATEAIEAEAGLGRPVEGAAAIELVETAGGEVRVRRVAEELSKTGGSRGRQGGRRQGQRQGQGRRGGDRRRPGAGSTEAAAGSSSADRPATIVERVGEREFRLAENGFWQVHREAARTLTDAVAEITLPELFDPRAANHDLYGGVGLFAAALGDRFGQATRVTSVESEALATEYAGENLAEWIGAHAVTAPVDRYLADLERTAGQEERRRLAAATVVLDPPRTGAGKAVTGALTRLSPAQIVYVACDPVAFARDTAYLAEGGYRLDALRAFDLFPHTHHLESVGRFVKD</sequence>
<feature type="active site" description="Nucleophile" evidence="4">
    <location>
        <position position="413"/>
    </location>
</feature>
<feature type="domain" description="TRAM" evidence="6">
    <location>
        <begin position="1"/>
        <end position="60"/>
    </location>
</feature>
<gene>
    <name evidence="7" type="ORF">ABFY20_05245</name>
</gene>
<dbReference type="SUPFAM" id="SSF50249">
    <property type="entry name" value="Nucleic acid-binding proteins"/>
    <property type="match status" value="1"/>
</dbReference>
<feature type="binding site" evidence="4">
    <location>
        <position position="333"/>
    </location>
    <ligand>
        <name>S-adenosyl-L-methionine</name>
        <dbReference type="ChEBI" id="CHEBI:59789"/>
    </ligand>
</feature>
<dbReference type="InterPro" id="IPR029063">
    <property type="entry name" value="SAM-dependent_MTases_sf"/>
</dbReference>
<dbReference type="InterPro" id="IPR030391">
    <property type="entry name" value="MeTrfase_TrmA_CS"/>
</dbReference>
<name>A0AB39BJ87_9MICO</name>
<protein>
    <submittedName>
        <fullName evidence="7">Class I SAM-dependent RNA methyltransferase</fullName>
        <ecNumber evidence="7">2.1.1.-</ecNumber>
    </submittedName>
</protein>
<dbReference type="PROSITE" id="PS51687">
    <property type="entry name" value="SAM_MT_RNA_M5U"/>
    <property type="match status" value="1"/>
</dbReference>
<feature type="region of interest" description="Disordered" evidence="5">
    <location>
        <begin position="207"/>
        <end position="257"/>
    </location>
</feature>
<keyword evidence="2 4" id="KW-0808">Transferase</keyword>
<dbReference type="PANTHER" id="PTHR11061">
    <property type="entry name" value="RNA M5U METHYLTRANSFERASE"/>
    <property type="match status" value="1"/>
</dbReference>
<dbReference type="Gene3D" id="2.40.50.140">
    <property type="entry name" value="Nucleic acid-binding proteins"/>
    <property type="match status" value="1"/>
</dbReference>
<feature type="binding site" evidence="4">
    <location>
        <position position="309"/>
    </location>
    <ligand>
        <name>S-adenosyl-L-methionine</name>
        <dbReference type="ChEBI" id="CHEBI:59789"/>
    </ligand>
</feature>
<proteinExistence type="inferred from homology"/>
<evidence type="ECO:0000256" key="2">
    <source>
        <dbReference type="ARBA" id="ARBA00022679"/>
    </source>
</evidence>
<evidence type="ECO:0000256" key="5">
    <source>
        <dbReference type="SAM" id="MobiDB-lite"/>
    </source>
</evidence>
<evidence type="ECO:0000256" key="3">
    <source>
        <dbReference type="ARBA" id="ARBA00022691"/>
    </source>
</evidence>
<keyword evidence="3 4" id="KW-0949">S-adenosyl-L-methionine</keyword>
<reference evidence="7" key="1">
    <citation type="submission" date="2024-05" db="EMBL/GenBank/DDBJ databases">
        <title>Herbiconiux sp. A18JL235.</title>
        <authorList>
            <person name="Zhang G."/>
        </authorList>
    </citation>
    <scope>NUCLEOTIDE SEQUENCE</scope>
    <source>
        <strain evidence="7">A18JL235</strain>
    </source>
</reference>
<dbReference type="InterPro" id="IPR010280">
    <property type="entry name" value="U5_MeTrfase_fam"/>
</dbReference>
<evidence type="ECO:0000259" key="6">
    <source>
        <dbReference type="PROSITE" id="PS50926"/>
    </source>
</evidence>
<organism evidence="7">
    <name type="scientific">Herbiconiux sp. A18JL235</name>
    <dbReference type="NCBI Taxonomy" id="3152363"/>
    <lineage>
        <taxon>Bacteria</taxon>
        <taxon>Bacillati</taxon>
        <taxon>Actinomycetota</taxon>
        <taxon>Actinomycetes</taxon>
        <taxon>Micrococcales</taxon>
        <taxon>Microbacteriaceae</taxon>
        <taxon>Herbiconiux</taxon>
    </lineage>
</organism>
<accession>A0AB39BJ87</accession>
<dbReference type="EMBL" id="CP162511">
    <property type="protein sequence ID" value="XDI06503.1"/>
    <property type="molecule type" value="Genomic_DNA"/>
</dbReference>
<evidence type="ECO:0000313" key="7">
    <source>
        <dbReference type="EMBL" id="XDI06503.1"/>
    </source>
</evidence>
<dbReference type="GO" id="GO:0070475">
    <property type="term" value="P:rRNA base methylation"/>
    <property type="evidence" value="ECO:0007669"/>
    <property type="project" value="TreeGrafter"/>
</dbReference>
<dbReference type="Gene3D" id="3.40.50.150">
    <property type="entry name" value="Vaccinia Virus protein VP39"/>
    <property type="match status" value="1"/>
</dbReference>
<dbReference type="GO" id="GO:0070041">
    <property type="term" value="F:rRNA (uridine-C5-)-methyltransferase activity"/>
    <property type="evidence" value="ECO:0007669"/>
    <property type="project" value="TreeGrafter"/>
</dbReference>
<dbReference type="EC" id="2.1.1.-" evidence="7"/>
<evidence type="ECO:0000256" key="1">
    <source>
        <dbReference type="ARBA" id="ARBA00022603"/>
    </source>
</evidence>
<evidence type="ECO:0000256" key="4">
    <source>
        <dbReference type="PROSITE-ProRule" id="PRU01024"/>
    </source>
</evidence>
<dbReference type="Gene3D" id="2.40.50.1070">
    <property type="match status" value="1"/>
</dbReference>
<comment type="similarity">
    <text evidence="4">Belongs to the class I-like SAM-binding methyltransferase superfamily. RNA M5U methyltransferase family.</text>
</comment>
<feature type="binding site" evidence="4">
    <location>
        <position position="386"/>
    </location>
    <ligand>
        <name>S-adenosyl-L-methionine</name>
        <dbReference type="ChEBI" id="CHEBI:59789"/>
    </ligand>
</feature>
<dbReference type="RefSeq" id="WP_368498883.1">
    <property type="nucleotide sequence ID" value="NZ_CP162511.1"/>
</dbReference>
<dbReference type="PROSITE" id="PS01231">
    <property type="entry name" value="TRMA_2"/>
    <property type="match status" value="1"/>
</dbReference>
<dbReference type="PROSITE" id="PS50926">
    <property type="entry name" value="TRAM"/>
    <property type="match status" value="1"/>
</dbReference>
<dbReference type="Pfam" id="PF05958">
    <property type="entry name" value="tRNA_U5-meth_tr"/>
    <property type="match status" value="1"/>
</dbReference>
<dbReference type="PANTHER" id="PTHR11061:SF30">
    <property type="entry name" value="TRNA (URACIL(54)-C(5))-METHYLTRANSFERASE"/>
    <property type="match status" value="1"/>
</dbReference>
<keyword evidence="1 4" id="KW-0489">Methyltransferase</keyword>
<dbReference type="InterPro" id="IPR012340">
    <property type="entry name" value="NA-bd_OB-fold"/>
</dbReference>
<dbReference type="AlphaFoldDB" id="A0AB39BJ87"/>
<feature type="compositionally biased region" description="Low complexity" evidence="5">
    <location>
        <begin position="240"/>
        <end position="253"/>
    </location>
</feature>
<dbReference type="SUPFAM" id="SSF53335">
    <property type="entry name" value="S-adenosyl-L-methionine-dependent methyltransferases"/>
    <property type="match status" value="1"/>
</dbReference>
<dbReference type="InterPro" id="IPR002792">
    <property type="entry name" value="TRAM_dom"/>
</dbReference>